<dbReference type="Pfam" id="PF00488">
    <property type="entry name" value="MutS_V"/>
    <property type="match status" value="1"/>
</dbReference>
<dbReference type="Proteomes" id="UP000095300">
    <property type="component" value="Unassembled WGS sequence"/>
</dbReference>
<keyword evidence="8" id="KW-0539">Nucleus</keyword>
<keyword evidence="5" id="KW-0067">ATP-binding</keyword>
<evidence type="ECO:0000256" key="7">
    <source>
        <dbReference type="ARBA" id="ARBA00023204"/>
    </source>
</evidence>
<dbReference type="EnsemblMetazoa" id="SCAU013313-RA">
    <property type="protein sequence ID" value="SCAU013313-PA"/>
    <property type="gene ID" value="SCAU013313"/>
</dbReference>
<dbReference type="Pfam" id="PF01624">
    <property type="entry name" value="MutS_I"/>
    <property type="match status" value="1"/>
</dbReference>
<dbReference type="AlphaFoldDB" id="A0A1I8Q2M0"/>
<dbReference type="STRING" id="35570.A0A1I8Q2M0"/>
<dbReference type="PANTHER" id="PTHR11361:SF35">
    <property type="entry name" value="DNA MISMATCH REPAIR PROTEIN MSH2"/>
    <property type="match status" value="1"/>
</dbReference>
<dbReference type="InterPro" id="IPR011184">
    <property type="entry name" value="DNA_mismatch_repair_Msh2"/>
</dbReference>
<dbReference type="OrthoDB" id="295033at2759"/>
<evidence type="ECO:0000256" key="6">
    <source>
        <dbReference type="ARBA" id="ARBA00023125"/>
    </source>
</evidence>
<comment type="similarity">
    <text evidence="2 9">Belongs to the DNA mismatch repair MutS family.</text>
</comment>
<dbReference type="InterPro" id="IPR000432">
    <property type="entry name" value="DNA_mismatch_repair_MutS_C"/>
</dbReference>
<dbReference type="GO" id="GO:0032301">
    <property type="term" value="C:MutSalpha complex"/>
    <property type="evidence" value="ECO:0007669"/>
    <property type="project" value="TreeGrafter"/>
</dbReference>
<evidence type="ECO:0000256" key="8">
    <source>
        <dbReference type="ARBA" id="ARBA00023242"/>
    </source>
</evidence>
<dbReference type="InterPro" id="IPR016151">
    <property type="entry name" value="DNA_mismatch_repair_MutS_N"/>
</dbReference>
<sequence>MDAIMPYNQPPHLNKMDDEQRHRFVQFYRSLDEKPSSTVRFFNHFTAYTVLGKDDIHLISRMVYQSCAQLSEKQPNVFESIPYLTIPKHKFKPVIRQLLLNSNYRVEVYSPRFLYSGWNIEYYGSPSNLLQFEDVLFTTTSSKKPENYKTLSLQICMRNNQRRLGVTIVDQNDCMFHIMEFEDDENYTELKAVFVILAPMECLLPSTEGEYGCVNNLLEQHGIMVTVFPKFLIPNDIEDFLQDLNQLLRGSKNQKRITINHFAWRLPMTMEALKMAIEYLRLATDTGSLEQYLMKELDLKGYLHLDFDAAKNLNIFPKSHLTSTSSSILDILDHCVTAQGHRLMSQWVRQPLNCGETLNYRHDIVECFLNSPKILHLLHEGHLKRIPDILLLTKKLRRLKADMQDIYCLYKVMMRLPKIITLLGSLENLAVTKVLCEPLQNCLEQLLFPQLCLEPILDLEAFERGKFLVNLSPDRVLLNLSRRLSYLLEKMQKSQEQTLQELNLENITALKLVNVAYLGYTLIISEKYERVLYQNENYKVLDIYRGKIFFTTPMLSLLNEEFSTLSKQYEQEYNKIVNETIILAAFYTPSLINLNHAIAELDCLLSYAKVAEAEPKKYIRPLILKEGSGQCILEDIEPLWQEMQHHITFIAYNVDFQWDLKSTHMQAVYTIVLMALVGSFVPCKEATISMFNSIANRPCADDHLKVLSTFTEELKVTSGLKNSDDDKPLVIINEAGAKTPYIYGGCETPWSIAENLAKEGKYFAIFAINSN</sequence>
<feature type="domain" description="DNA mismatch repair protein MutS core" evidence="10">
    <location>
        <begin position="323"/>
        <end position="639"/>
    </location>
</feature>
<evidence type="ECO:0000313" key="12">
    <source>
        <dbReference type="Proteomes" id="UP000095300"/>
    </source>
</evidence>
<dbReference type="Pfam" id="PF05190">
    <property type="entry name" value="MutS_IV"/>
    <property type="match status" value="1"/>
</dbReference>
<dbReference type="GO" id="GO:0006312">
    <property type="term" value="P:mitotic recombination"/>
    <property type="evidence" value="ECO:0007669"/>
    <property type="project" value="TreeGrafter"/>
</dbReference>
<dbReference type="InterPro" id="IPR007695">
    <property type="entry name" value="DNA_mismatch_repair_MutS-lik_N"/>
</dbReference>
<dbReference type="InterPro" id="IPR036678">
    <property type="entry name" value="MutS_con_dom_sf"/>
</dbReference>
<dbReference type="PANTHER" id="PTHR11361">
    <property type="entry name" value="DNA MISMATCH REPAIR PROTEIN MUTS FAMILY MEMBER"/>
    <property type="match status" value="1"/>
</dbReference>
<evidence type="ECO:0000256" key="3">
    <source>
        <dbReference type="ARBA" id="ARBA00022741"/>
    </source>
</evidence>
<evidence type="ECO:0000256" key="1">
    <source>
        <dbReference type="ARBA" id="ARBA00004123"/>
    </source>
</evidence>
<keyword evidence="6 9" id="KW-0238">DNA-binding</keyword>
<dbReference type="KEGG" id="scac:106092423"/>
<dbReference type="Gene3D" id="1.10.1420.10">
    <property type="match status" value="2"/>
</dbReference>
<organism evidence="11 12">
    <name type="scientific">Stomoxys calcitrans</name>
    <name type="common">Stable fly</name>
    <name type="synonym">Conops calcitrans</name>
    <dbReference type="NCBI Taxonomy" id="35570"/>
    <lineage>
        <taxon>Eukaryota</taxon>
        <taxon>Metazoa</taxon>
        <taxon>Ecdysozoa</taxon>
        <taxon>Arthropoda</taxon>
        <taxon>Hexapoda</taxon>
        <taxon>Insecta</taxon>
        <taxon>Pterygota</taxon>
        <taxon>Neoptera</taxon>
        <taxon>Endopterygota</taxon>
        <taxon>Diptera</taxon>
        <taxon>Brachycera</taxon>
        <taxon>Muscomorpha</taxon>
        <taxon>Muscoidea</taxon>
        <taxon>Muscidae</taxon>
        <taxon>Stomoxys</taxon>
    </lineage>
</organism>
<gene>
    <name evidence="11" type="primary">106092423</name>
</gene>
<dbReference type="GO" id="GO:0030983">
    <property type="term" value="F:mismatched DNA binding"/>
    <property type="evidence" value="ECO:0007669"/>
    <property type="project" value="InterPro"/>
</dbReference>
<protein>
    <recommendedName>
        <fullName evidence="10">DNA mismatch repair protein MutS core domain-containing protein</fullName>
    </recommendedName>
</protein>
<dbReference type="SUPFAM" id="SSF48334">
    <property type="entry name" value="DNA repair protein MutS, domain III"/>
    <property type="match status" value="1"/>
</dbReference>
<evidence type="ECO:0000256" key="9">
    <source>
        <dbReference type="RuleBase" id="RU003756"/>
    </source>
</evidence>
<dbReference type="InterPro" id="IPR007860">
    <property type="entry name" value="DNA_mmatch_repair_MutS_con_dom"/>
</dbReference>
<dbReference type="Pfam" id="PF05188">
    <property type="entry name" value="MutS_II"/>
    <property type="match status" value="1"/>
</dbReference>
<evidence type="ECO:0000313" key="11">
    <source>
        <dbReference type="EnsemblMetazoa" id="SCAU013313-PA"/>
    </source>
</evidence>
<dbReference type="InterPro" id="IPR045076">
    <property type="entry name" value="MutS"/>
</dbReference>
<dbReference type="Pfam" id="PF05192">
    <property type="entry name" value="MutS_III"/>
    <property type="match status" value="1"/>
</dbReference>
<proteinExistence type="inferred from homology"/>
<dbReference type="Gene3D" id="3.40.50.300">
    <property type="entry name" value="P-loop containing nucleotide triphosphate hydrolases"/>
    <property type="match status" value="1"/>
</dbReference>
<dbReference type="Gene3D" id="3.40.1170.10">
    <property type="entry name" value="DNA repair protein MutS, domain I"/>
    <property type="match status" value="1"/>
</dbReference>
<keyword evidence="12" id="KW-1185">Reference proteome</keyword>
<dbReference type="GO" id="GO:0006298">
    <property type="term" value="P:mismatch repair"/>
    <property type="evidence" value="ECO:0007669"/>
    <property type="project" value="InterPro"/>
</dbReference>
<evidence type="ECO:0000256" key="4">
    <source>
        <dbReference type="ARBA" id="ARBA00022763"/>
    </source>
</evidence>
<keyword evidence="7 9" id="KW-0234">DNA repair</keyword>
<keyword evidence="4 9" id="KW-0227">DNA damage</keyword>
<dbReference type="InterPro" id="IPR007696">
    <property type="entry name" value="DNA_mismatch_repair_MutS_core"/>
</dbReference>
<keyword evidence="3 9" id="KW-0547">Nucleotide-binding</keyword>
<comment type="function">
    <text evidence="9">Component of the post-replicative DNA mismatch repair system (MMR).</text>
</comment>
<comment type="subcellular location">
    <subcellularLocation>
        <location evidence="1">Nucleus</location>
    </subcellularLocation>
</comment>
<dbReference type="InterPro" id="IPR036187">
    <property type="entry name" value="DNA_mismatch_repair_MutS_sf"/>
</dbReference>
<evidence type="ECO:0000259" key="10">
    <source>
        <dbReference type="SMART" id="SM00533"/>
    </source>
</evidence>
<reference evidence="11" key="1">
    <citation type="submission" date="2020-05" db="UniProtKB">
        <authorList>
            <consortium name="EnsemblMetazoa"/>
        </authorList>
    </citation>
    <scope>IDENTIFICATION</scope>
    <source>
        <strain evidence="11">USDA</strain>
    </source>
</reference>
<dbReference type="VEuPathDB" id="VectorBase:SCAU013313"/>
<evidence type="ECO:0000256" key="2">
    <source>
        <dbReference type="ARBA" id="ARBA00006271"/>
    </source>
</evidence>
<dbReference type="InterPro" id="IPR027417">
    <property type="entry name" value="P-loop_NTPase"/>
</dbReference>
<dbReference type="PIRSF" id="PIRSF005813">
    <property type="entry name" value="MSH2"/>
    <property type="match status" value="1"/>
</dbReference>
<name>A0A1I8Q2M0_STOCA</name>
<evidence type="ECO:0000256" key="5">
    <source>
        <dbReference type="ARBA" id="ARBA00022840"/>
    </source>
</evidence>
<dbReference type="GO" id="GO:0140664">
    <property type="term" value="F:ATP-dependent DNA damage sensor activity"/>
    <property type="evidence" value="ECO:0007669"/>
    <property type="project" value="InterPro"/>
</dbReference>
<accession>A0A1I8Q2M0</accession>
<dbReference type="SMART" id="SM00533">
    <property type="entry name" value="MUTSd"/>
    <property type="match status" value="1"/>
</dbReference>
<dbReference type="InterPro" id="IPR007861">
    <property type="entry name" value="DNA_mismatch_repair_MutS_clamp"/>
</dbReference>
<dbReference type="GO" id="GO:0005524">
    <property type="term" value="F:ATP binding"/>
    <property type="evidence" value="ECO:0007669"/>
    <property type="project" value="UniProtKB-KW"/>
</dbReference>
<dbReference type="Gene3D" id="3.30.420.110">
    <property type="entry name" value="MutS, connector domain"/>
    <property type="match status" value="1"/>
</dbReference>